<keyword evidence="2" id="KW-1185">Reference proteome</keyword>
<reference evidence="1 2" key="1">
    <citation type="submission" date="2020-02" db="EMBL/GenBank/DDBJ databases">
        <title>Whole genome PO2S7.</title>
        <authorList>
            <person name="Singha K.M."/>
        </authorList>
    </citation>
    <scope>NUCLEOTIDE SEQUENCE [LARGE SCALE GENOMIC DNA]</scope>
    <source>
        <strain evidence="1 2">PO2S7</strain>
    </source>
</reference>
<evidence type="ECO:0000313" key="2">
    <source>
        <dbReference type="Proteomes" id="UP000503580"/>
    </source>
</evidence>
<dbReference type="SUPFAM" id="SSF55331">
    <property type="entry name" value="Tautomerase/MIF"/>
    <property type="match status" value="1"/>
</dbReference>
<gene>
    <name evidence="1" type="ORF">GY169_11685</name>
</gene>
<dbReference type="Proteomes" id="UP000503580">
    <property type="component" value="Chromosome"/>
</dbReference>
<dbReference type="PANTHER" id="PTHR38460">
    <property type="entry name" value="TAUTOMERASE YOLI-RELATED"/>
    <property type="match status" value="1"/>
</dbReference>
<proteinExistence type="predicted"/>
<evidence type="ECO:0000313" key="1">
    <source>
        <dbReference type="EMBL" id="QIR27421.1"/>
    </source>
</evidence>
<protein>
    <submittedName>
        <fullName evidence="1">Tautomerase family protein</fullName>
    </submittedName>
</protein>
<accession>A0A6G9RNR1</accession>
<dbReference type="InterPro" id="IPR014347">
    <property type="entry name" value="Tautomerase/MIF_sf"/>
</dbReference>
<dbReference type="KEGG" id="kgn:GY169_11685"/>
<dbReference type="RefSeq" id="WP_167575836.1">
    <property type="nucleotide sequence ID" value="NZ_CP050321.1"/>
</dbReference>
<dbReference type="InterPro" id="IPR037479">
    <property type="entry name" value="Tauto_MSAD"/>
</dbReference>
<sequence length="126" mass="14544">MPLTRITLGDIYSDTQIAKVSTILHQSLVDSFAVPVEDCFQLIDKLPANQRIFNTHYLSGGRSEGFVLIQITAGRPRTWEQKQSFYRMLNERLERELAISPDDVMIIIQFNQAEDWSFSRGEMFCP</sequence>
<name>A0A6G9RNR1_9ENTR</name>
<dbReference type="PANTHER" id="PTHR38460:SF1">
    <property type="entry name" value="TAUTOMERASE YOLI-RELATED"/>
    <property type="match status" value="1"/>
</dbReference>
<dbReference type="Gene3D" id="3.30.429.10">
    <property type="entry name" value="Macrophage Migration Inhibitory Factor"/>
    <property type="match status" value="1"/>
</dbReference>
<dbReference type="AlphaFoldDB" id="A0A6G9RNR1"/>
<dbReference type="EMBL" id="CP050321">
    <property type="protein sequence ID" value="QIR27421.1"/>
    <property type="molecule type" value="Genomic_DNA"/>
</dbReference>
<dbReference type="Pfam" id="PF14552">
    <property type="entry name" value="Tautomerase_2"/>
    <property type="match status" value="1"/>
</dbReference>
<organism evidence="1 2">
    <name type="scientific">Kluyvera genomosp. 3</name>
    <dbReference type="NCBI Taxonomy" id="2774055"/>
    <lineage>
        <taxon>Bacteria</taxon>
        <taxon>Pseudomonadati</taxon>
        <taxon>Pseudomonadota</taxon>
        <taxon>Gammaproteobacteria</taxon>
        <taxon>Enterobacterales</taxon>
        <taxon>Enterobacteriaceae</taxon>
        <taxon>Kluyvera</taxon>
    </lineage>
</organism>